<comment type="caution">
    <text evidence="5">Lacks conserved residue(s) required for the propagation of feature annotation.</text>
</comment>
<feature type="non-terminal residue" evidence="8">
    <location>
        <position position="126"/>
    </location>
</feature>
<sequence length="126" mass="14123">MNFVCFILLVTFFCVAESLPRPGKKTENCKDHRQRELNSGTKANLAPKCDEKGNYEPLQCLQDSGLSMCLTEDGSQITELSKNTKTCDCHLHRHKAVKKAELGYIGHFIPACEENGTYSRQQCHGS</sequence>
<feature type="signal peptide" evidence="6">
    <location>
        <begin position="1"/>
        <end position="18"/>
    </location>
</feature>
<dbReference type="SMART" id="SM00211">
    <property type="entry name" value="TY"/>
    <property type="match status" value="1"/>
</dbReference>
<dbReference type="Pfam" id="PF00086">
    <property type="entry name" value="Thyroglobulin_1"/>
    <property type="match status" value="1"/>
</dbReference>
<feature type="domain" description="Thyroglobulin type-1" evidence="7">
    <location>
        <begin position="26"/>
        <end position="89"/>
    </location>
</feature>
<evidence type="ECO:0000256" key="5">
    <source>
        <dbReference type="PROSITE-ProRule" id="PRU00500"/>
    </source>
</evidence>
<dbReference type="Gene3D" id="4.10.800.10">
    <property type="entry name" value="Thyroglobulin type-1"/>
    <property type="match status" value="2"/>
</dbReference>
<reference evidence="8 9" key="1">
    <citation type="submission" date="2013-11" db="EMBL/GenBank/DDBJ databases">
        <title>Genome sequencing of Stegodyphus mimosarum.</title>
        <authorList>
            <person name="Bechsgaard J."/>
        </authorList>
    </citation>
    <scope>NUCLEOTIDE SEQUENCE [LARGE SCALE GENOMIC DNA]</scope>
</reference>
<keyword evidence="2" id="KW-0964">Secreted</keyword>
<proteinExistence type="predicted"/>
<gene>
    <name evidence="8" type="ORF">X975_01424</name>
</gene>
<dbReference type="OMA" id="ANIWEAN"/>
<dbReference type="PANTHER" id="PTHR12352:SF25">
    <property type="entry name" value="SPARC_OSTEONECTIN, CWCV AND KAZAL LIKE DOMAINS PROTEOGLYCAN 1"/>
    <property type="match status" value="1"/>
</dbReference>
<dbReference type="InterPro" id="IPR051950">
    <property type="entry name" value="Dev_reg/Prot_inhib"/>
</dbReference>
<evidence type="ECO:0000259" key="7">
    <source>
        <dbReference type="PROSITE" id="PS51162"/>
    </source>
</evidence>
<evidence type="ECO:0000256" key="6">
    <source>
        <dbReference type="SAM" id="SignalP"/>
    </source>
</evidence>
<evidence type="ECO:0000313" key="9">
    <source>
        <dbReference type="Proteomes" id="UP000054359"/>
    </source>
</evidence>
<evidence type="ECO:0000256" key="3">
    <source>
        <dbReference type="ARBA" id="ARBA00022737"/>
    </source>
</evidence>
<dbReference type="AlphaFoldDB" id="A0A087TA39"/>
<protein>
    <submittedName>
        <fullName evidence="8">U24-ctenitoxin-Pn1a</fullName>
    </submittedName>
</protein>
<organism evidence="8 9">
    <name type="scientific">Stegodyphus mimosarum</name>
    <name type="common">African social velvet spider</name>
    <dbReference type="NCBI Taxonomy" id="407821"/>
    <lineage>
        <taxon>Eukaryota</taxon>
        <taxon>Metazoa</taxon>
        <taxon>Ecdysozoa</taxon>
        <taxon>Arthropoda</taxon>
        <taxon>Chelicerata</taxon>
        <taxon>Arachnida</taxon>
        <taxon>Araneae</taxon>
        <taxon>Araneomorphae</taxon>
        <taxon>Entelegynae</taxon>
        <taxon>Eresoidea</taxon>
        <taxon>Eresidae</taxon>
        <taxon>Stegodyphus</taxon>
    </lineage>
</organism>
<comment type="subcellular location">
    <subcellularLocation>
        <location evidence="1">Secreted</location>
    </subcellularLocation>
</comment>
<dbReference type="GO" id="GO:0005615">
    <property type="term" value="C:extracellular space"/>
    <property type="evidence" value="ECO:0007669"/>
    <property type="project" value="TreeGrafter"/>
</dbReference>
<keyword evidence="6" id="KW-0732">Signal</keyword>
<dbReference type="SUPFAM" id="SSF57610">
    <property type="entry name" value="Thyroglobulin type-1 domain"/>
    <property type="match status" value="2"/>
</dbReference>
<accession>A0A087TA39</accession>
<feature type="chain" id="PRO_5001829444" evidence="6">
    <location>
        <begin position="19"/>
        <end position="126"/>
    </location>
</feature>
<keyword evidence="4 5" id="KW-1015">Disulfide bond</keyword>
<dbReference type="Proteomes" id="UP000054359">
    <property type="component" value="Unassembled WGS sequence"/>
</dbReference>
<evidence type="ECO:0000256" key="4">
    <source>
        <dbReference type="ARBA" id="ARBA00023157"/>
    </source>
</evidence>
<dbReference type="InterPro" id="IPR000716">
    <property type="entry name" value="Thyroglobulin_1"/>
</dbReference>
<feature type="disulfide bond" evidence="5">
    <location>
        <begin position="69"/>
        <end position="89"/>
    </location>
</feature>
<name>A0A087TA39_STEMI</name>
<dbReference type="OrthoDB" id="5989649at2759"/>
<dbReference type="EMBL" id="KK114248">
    <property type="protein sequence ID" value="KFM61978.1"/>
    <property type="molecule type" value="Genomic_DNA"/>
</dbReference>
<keyword evidence="9" id="KW-1185">Reference proteome</keyword>
<dbReference type="PANTHER" id="PTHR12352">
    <property type="entry name" value="SECRETED MODULAR CALCIUM-BINDING PROTEIN"/>
    <property type="match status" value="1"/>
</dbReference>
<dbReference type="InterPro" id="IPR036857">
    <property type="entry name" value="Thyroglobulin_1_sf"/>
</dbReference>
<evidence type="ECO:0000256" key="2">
    <source>
        <dbReference type="ARBA" id="ARBA00022525"/>
    </source>
</evidence>
<evidence type="ECO:0000313" key="8">
    <source>
        <dbReference type="EMBL" id="KFM61978.1"/>
    </source>
</evidence>
<dbReference type="PROSITE" id="PS51162">
    <property type="entry name" value="THYROGLOBULIN_1_2"/>
    <property type="match status" value="1"/>
</dbReference>
<dbReference type="STRING" id="407821.A0A087TA39"/>
<dbReference type="GO" id="GO:0035592">
    <property type="term" value="P:establishment of protein localization to extracellular region"/>
    <property type="evidence" value="ECO:0007669"/>
    <property type="project" value="TreeGrafter"/>
</dbReference>
<evidence type="ECO:0000256" key="1">
    <source>
        <dbReference type="ARBA" id="ARBA00004613"/>
    </source>
</evidence>
<keyword evidence="3" id="KW-0677">Repeat</keyword>